<keyword evidence="1" id="KW-0812">Transmembrane</keyword>
<feature type="transmembrane region" description="Helical" evidence="1">
    <location>
        <begin position="504"/>
        <end position="524"/>
    </location>
</feature>
<dbReference type="EMBL" id="JAINDJ010000004">
    <property type="protein sequence ID" value="KAG9450584.1"/>
    <property type="molecule type" value="Genomic_DNA"/>
</dbReference>
<gene>
    <name evidence="3" type="ORF">H6P81_010549</name>
</gene>
<evidence type="ECO:0000259" key="2">
    <source>
        <dbReference type="SMART" id="SM00849"/>
    </source>
</evidence>
<dbReference type="Pfam" id="PF00753">
    <property type="entry name" value="Lactamase_B"/>
    <property type="match status" value="1"/>
</dbReference>
<dbReference type="SMART" id="SM00849">
    <property type="entry name" value="Lactamase_B"/>
    <property type="match status" value="1"/>
</dbReference>
<dbReference type="Proteomes" id="UP000825729">
    <property type="component" value="Unassembled WGS sequence"/>
</dbReference>
<name>A0AAV7EPS5_ARIFI</name>
<sequence>MANYRVALIVRRSVEGNDFLVVRQTPPTSLPEKEYENYVDSDLWDLPSALLGQLGEGNSCTTVIDGADSASNKVDLQKLDIDSTLDQIFSLVGLKRSVDRSLAFWKCVEEPEFGPGPLIHTLFLVGMLKPDEQIRQEDSKWMSNQCGRGLLLNVKPGNDRIGPLVVTGLLTGKVGSRKWTMPCTLLDQEYPPHVTVIPMRSRTKEPFRTTNLIVIVADDFTASSENSSFSISGDALIMDPGCHTEFHSELMEIVASLPRKLLVFVTHHHYDHVDGLSAIQKINPEATLIAHENTMKRIRKDDWSLDHVRVSGGEEINIGDQRLSVIFAPGHTDGHMGLLHVSTNSLIVGDHCVGQGSALLDIRSGGNMKDYFQTTYKFMEMSPHVLIPMHGRVNLWPKRMLCGYLKHRRDREYSTLKAIESGAETLFDIIAISYADVDVRLWIPASSNVRLHVDYLAHQDKLPKDFSMQKFQRSCLLNFLSRWTWKYLKTGVFIKIPKLSAVKFLTAITLAGLATYFLPGWGLLPKKLGKFCDP</sequence>
<dbReference type="PANTHER" id="PTHR23131:SF0">
    <property type="entry name" value="ENDORIBONUCLEASE LACTB2"/>
    <property type="match status" value="1"/>
</dbReference>
<evidence type="ECO:0000256" key="1">
    <source>
        <dbReference type="SAM" id="Phobius"/>
    </source>
</evidence>
<keyword evidence="1" id="KW-1133">Transmembrane helix</keyword>
<dbReference type="InterPro" id="IPR036866">
    <property type="entry name" value="RibonucZ/Hydroxyglut_hydro"/>
</dbReference>
<reference evidence="3 4" key="1">
    <citation type="submission" date="2021-07" db="EMBL/GenBank/DDBJ databases">
        <title>The Aristolochia fimbriata genome: insights into angiosperm evolution, floral development and chemical biosynthesis.</title>
        <authorList>
            <person name="Jiao Y."/>
        </authorList>
    </citation>
    <scope>NUCLEOTIDE SEQUENCE [LARGE SCALE GENOMIC DNA]</scope>
    <source>
        <strain evidence="3">IBCAS-2021</strain>
        <tissue evidence="3">Leaf</tissue>
    </source>
</reference>
<dbReference type="InterPro" id="IPR036388">
    <property type="entry name" value="WH-like_DNA-bd_sf"/>
</dbReference>
<keyword evidence="1" id="KW-0472">Membrane</keyword>
<dbReference type="InterPro" id="IPR001279">
    <property type="entry name" value="Metallo-B-lactamas"/>
</dbReference>
<dbReference type="Gene3D" id="3.60.15.10">
    <property type="entry name" value="Ribonuclease Z/Hydroxyacylglutathione hydrolase-like"/>
    <property type="match status" value="1"/>
</dbReference>
<comment type="caution">
    <text evidence="3">The sequence shown here is derived from an EMBL/GenBank/DDBJ whole genome shotgun (WGS) entry which is preliminary data.</text>
</comment>
<dbReference type="AlphaFoldDB" id="A0AAV7EPS5"/>
<dbReference type="GO" id="GO:0009536">
    <property type="term" value="C:plastid"/>
    <property type="evidence" value="ECO:0007669"/>
    <property type="project" value="TreeGrafter"/>
</dbReference>
<organism evidence="3 4">
    <name type="scientific">Aristolochia fimbriata</name>
    <name type="common">White veined hardy Dutchman's pipe vine</name>
    <dbReference type="NCBI Taxonomy" id="158543"/>
    <lineage>
        <taxon>Eukaryota</taxon>
        <taxon>Viridiplantae</taxon>
        <taxon>Streptophyta</taxon>
        <taxon>Embryophyta</taxon>
        <taxon>Tracheophyta</taxon>
        <taxon>Spermatophyta</taxon>
        <taxon>Magnoliopsida</taxon>
        <taxon>Magnoliidae</taxon>
        <taxon>Piperales</taxon>
        <taxon>Aristolochiaceae</taxon>
        <taxon>Aristolochia</taxon>
    </lineage>
</organism>
<dbReference type="PANTHER" id="PTHR23131">
    <property type="entry name" value="ENDORIBONUCLEASE LACTB2"/>
    <property type="match status" value="1"/>
</dbReference>
<dbReference type="Gene3D" id="1.10.10.10">
    <property type="entry name" value="Winged helix-like DNA-binding domain superfamily/Winged helix DNA-binding domain"/>
    <property type="match status" value="1"/>
</dbReference>
<keyword evidence="4" id="KW-1185">Reference proteome</keyword>
<accession>A0AAV7EPS5</accession>
<feature type="domain" description="Metallo-beta-lactamase" evidence="2">
    <location>
        <begin position="225"/>
        <end position="390"/>
    </location>
</feature>
<evidence type="ECO:0000313" key="3">
    <source>
        <dbReference type="EMBL" id="KAG9450584.1"/>
    </source>
</evidence>
<proteinExistence type="predicted"/>
<dbReference type="FunFam" id="3.60.15.10:FF:000032">
    <property type="entry name" value="Metallo-hydrolase/oxidoreductase superfamily protein"/>
    <property type="match status" value="1"/>
</dbReference>
<evidence type="ECO:0000313" key="4">
    <source>
        <dbReference type="Proteomes" id="UP000825729"/>
    </source>
</evidence>
<dbReference type="FunFam" id="1.10.10.10:FF:000534">
    <property type="entry name" value="Metallo-hydrolase/oxidoreductase superfamily protein"/>
    <property type="match status" value="1"/>
</dbReference>
<dbReference type="SUPFAM" id="SSF56281">
    <property type="entry name" value="Metallo-hydrolase/oxidoreductase"/>
    <property type="match status" value="1"/>
</dbReference>
<protein>
    <recommendedName>
        <fullName evidence="2">Metallo-beta-lactamase domain-containing protein</fullName>
    </recommendedName>
</protein>
<dbReference type="InterPro" id="IPR050662">
    <property type="entry name" value="Sec-metab_biosynth-thioest"/>
</dbReference>